<dbReference type="EMBL" id="BJYV01000009">
    <property type="protein sequence ID" value="GEO21687.1"/>
    <property type="molecule type" value="Genomic_DNA"/>
</dbReference>
<reference evidence="1 2" key="1">
    <citation type="submission" date="2019-07" db="EMBL/GenBank/DDBJ databases">
        <title>Whole genome shotgun sequence of Cyclobacterium qasimii NBRC 106168.</title>
        <authorList>
            <person name="Hosoyama A."/>
            <person name="Uohara A."/>
            <person name="Ohji S."/>
            <person name="Ichikawa N."/>
        </authorList>
    </citation>
    <scope>NUCLEOTIDE SEQUENCE [LARGE SCALE GENOMIC DNA]</scope>
    <source>
        <strain evidence="1 2">NBRC 106168</strain>
    </source>
</reference>
<organism evidence="1 2">
    <name type="scientific">Cyclobacterium qasimii</name>
    <dbReference type="NCBI Taxonomy" id="1350429"/>
    <lineage>
        <taxon>Bacteria</taxon>
        <taxon>Pseudomonadati</taxon>
        <taxon>Bacteroidota</taxon>
        <taxon>Cytophagia</taxon>
        <taxon>Cytophagales</taxon>
        <taxon>Cyclobacteriaceae</taxon>
        <taxon>Cyclobacterium</taxon>
    </lineage>
</organism>
<dbReference type="Proteomes" id="UP000321301">
    <property type="component" value="Unassembled WGS sequence"/>
</dbReference>
<proteinExistence type="predicted"/>
<evidence type="ECO:0000313" key="1">
    <source>
        <dbReference type="EMBL" id="GEO21687.1"/>
    </source>
</evidence>
<comment type="caution">
    <text evidence="1">The sequence shown here is derived from an EMBL/GenBank/DDBJ whole genome shotgun (WGS) entry which is preliminary data.</text>
</comment>
<dbReference type="AlphaFoldDB" id="A0A512CBY5"/>
<keyword evidence="2" id="KW-1185">Reference proteome</keyword>
<protein>
    <submittedName>
        <fullName evidence="1">Uncharacterized protein</fullName>
    </submittedName>
</protein>
<accession>A0A512CBY5</accession>
<gene>
    <name evidence="1" type="ORF">CQA01_22210</name>
</gene>
<evidence type="ECO:0000313" key="2">
    <source>
        <dbReference type="Proteomes" id="UP000321301"/>
    </source>
</evidence>
<name>A0A512CBY5_9BACT</name>
<sequence>MACSSGNEKSVEQNDVPPFIVTDSLVVDYLGNLNIVDIKPDRSEYLMYDPQRKEFLRINKDGDIILSKNLSSDGKDSFGNYFYAANYYGKDKLLIFPYSGGIYTYDLQFNLLRKEDLFNIFTNSLGSGQATHLVGDKLFSNKYPEKASEDLYAHEDYLARHPFLTVYDLDKKEVIAEQYIPKESQIIQHPGKYKEPAPHSIVMGDELYLLFSNSPEIYKYSFPELKLLGQVALKPSDKYVQVKPFPVEGLGNGVFNDLAGSEYFHFSASNGYLLTGYLGAAPQDKVDALPQNLLGGEDFMALVKEYKVPYYQILKGNKILWEGQNNIRFRFKGGYLFANRDINQPLVEVEKDHVVYYFYEIG</sequence>